<dbReference type="InterPro" id="IPR052618">
    <property type="entry name" value="ComplexI_NDUFA12"/>
</dbReference>
<protein>
    <recommendedName>
        <fullName evidence="5">NADH dehydrogenase [ubiquinone] 1 alpha subcomplex subunit</fullName>
    </recommendedName>
</protein>
<evidence type="ECO:0008006" key="5">
    <source>
        <dbReference type="Google" id="ProtNLM"/>
    </source>
</evidence>
<accession>A0AA38S2X2</accession>
<feature type="compositionally biased region" description="Basic and acidic residues" evidence="2">
    <location>
        <begin position="153"/>
        <end position="175"/>
    </location>
</feature>
<sequence>MSSKQISPILRAWYNWKALRLPWRKRFLVGLDLHGNTYWEFRDQRLGPAAADDPAAVRWRRIVKYARATPYADVKVSPQWHQWLRHTRPDPPSLDEQAADVARQEQLKVLAAAADARWAAKESLVQAPGRGQPVEGLPDAPGQPMGHAVPAFDTERERGPTPRDWPREGETEKNAIESADVVEAEPRSRASVSQSQGQQQEAQDPWKRHQPSGPSERWQPKGWDPSRPSRK</sequence>
<dbReference type="Pfam" id="PF05071">
    <property type="entry name" value="NDUFA12"/>
    <property type="match status" value="1"/>
</dbReference>
<evidence type="ECO:0000256" key="1">
    <source>
        <dbReference type="ARBA" id="ARBA00007355"/>
    </source>
</evidence>
<evidence type="ECO:0000256" key="2">
    <source>
        <dbReference type="SAM" id="MobiDB-lite"/>
    </source>
</evidence>
<dbReference type="EMBL" id="JANBVO010000004">
    <property type="protein sequence ID" value="KAJ9155129.1"/>
    <property type="molecule type" value="Genomic_DNA"/>
</dbReference>
<dbReference type="InterPro" id="IPR007763">
    <property type="entry name" value="NDUFA12"/>
</dbReference>
<comment type="caution">
    <text evidence="3">The sequence shown here is derived from an EMBL/GenBank/DDBJ whole genome shotgun (WGS) entry which is preliminary data.</text>
</comment>
<feature type="compositionally biased region" description="Low complexity" evidence="2">
    <location>
        <begin position="189"/>
        <end position="203"/>
    </location>
</feature>
<name>A0AA38S2X2_9PEZI</name>
<dbReference type="Proteomes" id="UP001174694">
    <property type="component" value="Unassembled WGS sequence"/>
</dbReference>
<dbReference type="GO" id="GO:0045271">
    <property type="term" value="C:respiratory chain complex I"/>
    <property type="evidence" value="ECO:0007669"/>
    <property type="project" value="InterPro"/>
</dbReference>
<keyword evidence="4" id="KW-1185">Reference proteome</keyword>
<dbReference type="GO" id="GO:0005739">
    <property type="term" value="C:mitochondrion"/>
    <property type="evidence" value="ECO:0007669"/>
    <property type="project" value="TreeGrafter"/>
</dbReference>
<dbReference type="GO" id="GO:0032981">
    <property type="term" value="P:mitochondrial respiratory chain complex I assembly"/>
    <property type="evidence" value="ECO:0007669"/>
    <property type="project" value="TreeGrafter"/>
</dbReference>
<feature type="region of interest" description="Disordered" evidence="2">
    <location>
        <begin position="125"/>
        <end position="231"/>
    </location>
</feature>
<proteinExistence type="inferred from homology"/>
<dbReference type="PANTHER" id="PTHR32470:SF2">
    <property type="entry name" value="NADH DEHYDROGENASE [UBIQUINONE] 1 ALPHA SUBCOMPLEX ASSEMBLY FACTOR 2"/>
    <property type="match status" value="1"/>
</dbReference>
<organism evidence="3 4">
    <name type="scientific">Pleurostoma richardsiae</name>
    <dbReference type="NCBI Taxonomy" id="41990"/>
    <lineage>
        <taxon>Eukaryota</taxon>
        <taxon>Fungi</taxon>
        <taxon>Dikarya</taxon>
        <taxon>Ascomycota</taxon>
        <taxon>Pezizomycotina</taxon>
        <taxon>Sordariomycetes</taxon>
        <taxon>Sordariomycetidae</taxon>
        <taxon>Calosphaeriales</taxon>
        <taxon>Pleurostomataceae</taxon>
        <taxon>Pleurostoma</taxon>
    </lineage>
</organism>
<dbReference type="PANTHER" id="PTHR32470">
    <property type="entry name" value="ADH DEHYDROGENASE [UBIQUINONE] 1 ALPHA SUBCOMPLEX ASSEMBLY FACTOR 2"/>
    <property type="match status" value="1"/>
</dbReference>
<gene>
    <name evidence="3" type="ORF">NKR23_g2248</name>
</gene>
<comment type="similarity">
    <text evidence="1">Belongs to the complex I NDUFA12 subunit family.</text>
</comment>
<evidence type="ECO:0000313" key="4">
    <source>
        <dbReference type="Proteomes" id="UP001174694"/>
    </source>
</evidence>
<dbReference type="AlphaFoldDB" id="A0AA38S2X2"/>
<evidence type="ECO:0000313" key="3">
    <source>
        <dbReference type="EMBL" id="KAJ9155129.1"/>
    </source>
</evidence>
<reference evidence="3" key="1">
    <citation type="submission" date="2022-07" db="EMBL/GenBank/DDBJ databases">
        <title>Fungi with potential for degradation of polypropylene.</title>
        <authorList>
            <person name="Gostincar C."/>
        </authorList>
    </citation>
    <scope>NUCLEOTIDE SEQUENCE</scope>
    <source>
        <strain evidence="3">EXF-13308</strain>
    </source>
</reference>